<sequence>MGTISLGWDLAYRQPGSMLAQCKLQVSAFPANRGALCLQWGSWHNWCLLLLPTPAFTTGVQGKGRARCLPGPTTRRSPPLAP</sequence>
<dbReference type="EMBL" id="MU069803">
    <property type="protein sequence ID" value="KAF5833572.1"/>
    <property type="molecule type" value="Genomic_DNA"/>
</dbReference>
<dbReference type="Proteomes" id="UP000815325">
    <property type="component" value="Unassembled WGS sequence"/>
</dbReference>
<protein>
    <recommendedName>
        <fullName evidence="4">Encoded protein</fullName>
    </recommendedName>
</protein>
<comment type="caution">
    <text evidence="2">The sequence shown here is derived from an EMBL/GenBank/DDBJ whole genome shotgun (WGS) entry which is preliminary data.</text>
</comment>
<evidence type="ECO:0000313" key="2">
    <source>
        <dbReference type="EMBL" id="KAF5833572.1"/>
    </source>
</evidence>
<name>A0ABQ7GG37_DUNSA</name>
<proteinExistence type="predicted"/>
<keyword evidence="3" id="KW-1185">Reference proteome</keyword>
<accession>A0ABQ7GG37</accession>
<reference evidence="2" key="1">
    <citation type="submission" date="2017-08" db="EMBL/GenBank/DDBJ databases">
        <authorList>
            <person name="Polle J.E."/>
            <person name="Barry K."/>
            <person name="Cushman J."/>
            <person name="Schmutz J."/>
            <person name="Tran D."/>
            <person name="Hathwaick L.T."/>
            <person name="Yim W.C."/>
            <person name="Jenkins J."/>
            <person name="Mckie-Krisberg Z.M."/>
            <person name="Prochnik S."/>
            <person name="Lindquist E."/>
            <person name="Dockter R.B."/>
            <person name="Adam C."/>
            <person name="Molina H."/>
            <person name="Bunkerborg J."/>
            <person name="Jin E."/>
            <person name="Buchheim M."/>
            <person name="Magnuson J."/>
        </authorList>
    </citation>
    <scope>NUCLEOTIDE SEQUENCE</scope>
    <source>
        <strain evidence="2">CCAP 19/18</strain>
    </source>
</reference>
<evidence type="ECO:0000313" key="3">
    <source>
        <dbReference type="Proteomes" id="UP000815325"/>
    </source>
</evidence>
<organism evidence="2 3">
    <name type="scientific">Dunaliella salina</name>
    <name type="common">Green alga</name>
    <name type="synonym">Protococcus salinus</name>
    <dbReference type="NCBI Taxonomy" id="3046"/>
    <lineage>
        <taxon>Eukaryota</taxon>
        <taxon>Viridiplantae</taxon>
        <taxon>Chlorophyta</taxon>
        <taxon>core chlorophytes</taxon>
        <taxon>Chlorophyceae</taxon>
        <taxon>CS clade</taxon>
        <taxon>Chlamydomonadales</taxon>
        <taxon>Dunaliellaceae</taxon>
        <taxon>Dunaliella</taxon>
    </lineage>
</organism>
<gene>
    <name evidence="2" type="ORF">DUNSADRAFT_10063</name>
</gene>
<evidence type="ECO:0000256" key="1">
    <source>
        <dbReference type="SAM" id="MobiDB-lite"/>
    </source>
</evidence>
<feature type="region of interest" description="Disordered" evidence="1">
    <location>
        <begin position="63"/>
        <end position="82"/>
    </location>
</feature>
<evidence type="ECO:0008006" key="4">
    <source>
        <dbReference type="Google" id="ProtNLM"/>
    </source>
</evidence>